<dbReference type="Proteomes" id="UP001054837">
    <property type="component" value="Unassembled WGS sequence"/>
</dbReference>
<proteinExistence type="predicted"/>
<protein>
    <submittedName>
        <fullName evidence="1">Uncharacterized protein</fullName>
    </submittedName>
</protein>
<dbReference type="AlphaFoldDB" id="A0AAV4WVI2"/>
<gene>
    <name evidence="1" type="ORF">CDAR_289821</name>
</gene>
<reference evidence="1 2" key="1">
    <citation type="submission" date="2021-06" db="EMBL/GenBank/DDBJ databases">
        <title>Caerostris darwini draft genome.</title>
        <authorList>
            <person name="Kono N."/>
            <person name="Arakawa K."/>
        </authorList>
    </citation>
    <scope>NUCLEOTIDE SEQUENCE [LARGE SCALE GENOMIC DNA]</scope>
</reference>
<evidence type="ECO:0000313" key="1">
    <source>
        <dbReference type="EMBL" id="GIY86931.1"/>
    </source>
</evidence>
<sequence length="155" mass="17247">MQPVWPVVWRVCYHWTDDWLLQSPHFCAAFTAIKFRQSLSVWVIGLCHFFPPNPHPQGCTSGPVKNGNYFIYVLNVMLRNLNLRNGNLPKDIASFDFSRGGVGVKGYGEVRDFSLAKSPLDRNTGAGGLWCSAQCVFDSPPIPPTHGGRGSRVLL</sequence>
<evidence type="ECO:0000313" key="2">
    <source>
        <dbReference type="Proteomes" id="UP001054837"/>
    </source>
</evidence>
<name>A0AAV4WVI2_9ARAC</name>
<organism evidence="1 2">
    <name type="scientific">Caerostris darwini</name>
    <dbReference type="NCBI Taxonomy" id="1538125"/>
    <lineage>
        <taxon>Eukaryota</taxon>
        <taxon>Metazoa</taxon>
        <taxon>Ecdysozoa</taxon>
        <taxon>Arthropoda</taxon>
        <taxon>Chelicerata</taxon>
        <taxon>Arachnida</taxon>
        <taxon>Araneae</taxon>
        <taxon>Araneomorphae</taxon>
        <taxon>Entelegynae</taxon>
        <taxon>Araneoidea</taxon>
        <taxon>Araneidae</taxon>
        <taxon>Caerostris</taxon>
    </lineage>
</organism>
<dbReference type="EMBL" id="BPLQ01015260">
    <property type="protein sequence ID" value="GIY86931.1"/>
    <property type="molecule type" value="Genomic_DNA"/>
</dbReference>
<keyword evidence="2" id="KW-1185">Reference proteome</keyword>
<accession>A0AAV4WVI2</accession>
<comment type="caution">
    <text evidence="1">The sequence shown here is derived from an EMBL/GenBank/DDBJ whole genome shotgun (WGS) entry which is preliminary data.</text>
</comment>